<dbReference type="Proteomes" id="UP000683360">
    <property type="component" value="Unassembled WGS sequence"/>
</dbReference>
<dbReference type="SUPFAM" id="SSF52200">
    <property type="entry name" value="Toll/Interleukin receptor TIR domain"/>
    <property type="match status" value="1"/>
</dbReference>
<dbReference type="PROSITE" id="PS50104">
    <property type="entry name" value="TIR"/>
    <property type="match status" value="1"/>
</dbReference>
<comment type="caution">
    <text evidence="2">The sequence shown here is derived from an EMBL/GenBank/DDBJ whole genome shotgun (WGS) entry which is preliminary data.</text>
</comment>
<dbReference type="InterPro" id="IPR035897">
    <property type="entry name" value="Toll_tir_struct_dom_sf"/>
</dbReference>
<dbReference type="Pfam" id="PF01582">
    <property type="entry name" value="TIR"/>
    <property type="match status" value="1"/>
</dbReference>
<name>A0A8S3PSZ1_MYTED</name>
<dbReference type="Gene3D" id="3.40.50.10140">
    <property type="entry name" value="Toll/interleukin-1 receptor homology (TIR) domain"/>
    <property type="match status" value="1"/>
</dbReference>
<dbReference type="PANTHER" id="PTHR16253:SF0">
    <property type="entry name" value="TETRATRICOPEPTIDE REPEAT PROTEIN 22"/>
    <property type="match status" value="1"/>
</dbReference>
<dbReference type="AlphaFoldDB" id="A0A8S3PSZ1"/>
<evidence type="ECO:0000313" key="2">
    <source>
        <dbReference type="EMBL" id="CAG2186414.1"/>
    </source>
</evidence>
<dbReference type="EMBL" id="CAJPWZ010000133">
    <property type="protein sequence ID" value="CAG2186414.1"/>
    <property type="molecule type" value="Genomic_DNA"/>
</dbReference>
<dbReference type="InterPro" id="IPR042342">
    <property type="entry name" value="TTC22"/>
</dbReference>
<protein>
    <recommendedName>
        <fullName evidence="1">TIR domain-containing protein</fullName>
    </recommendedName>
</protein>
<reference evidence="2" key="1">
    <citation type="submission" date="2021-03" db="EMBL/GenBank/DDBJ databases">
        <authorList>
            <person name="Bekaert M."/>
        </authorList>
    </citation>
    <scope>NUCLEOTIDE SEQUENCE</scope>
</reference>
<gene>
    <name evidence="2" type="ORF">MEDL_1957</name>
</gene>
<dbReference type="OrthoDB" id="6095997at2759"/>
<sequence length="786" mass="90769">METKKPELDEICPGLINVKLNLLHTSNQAWIDNRKKALHNAKEKEHPIVHDVVELMMIVADSPSQKRRHKANNIEKLARQMRHNQNHLNTLADLAVFNRNSNLPEKAAILEERIDKILKSSDPDDIIEKAICVLEQGYAALFEDYTGSGIEAQQMLLESLQLIKVEQSTAIKEKKDVLCQASNYTLNARRLLFQALNRKTNDSFFNKKSSVELLEKGLQYLSNTSYPKEKYYIWTFYYAMAYSRMPDIVVATSNKTSISKTAVNLFWSVIKNLPKDNECYSIYRARSYAYIGNILISTHKPSDAYPSYSSYENDKQFQALLSTPLSSFQYAHNELSDDEVVLSREGMSLWLLYKFGPDKNIEYLEKSERQLSSSILQNPCLRRFDFSTRMKVYLEISSLKSVSLDRSEDLLKKALEDGKTSIRVKLNARDVCNVAEICQRLAKFPKFYLYGPEAVANKEYLHVALDYLNQCFNAKGQTYFTAFTFGAIYFDLGEFRTALEWHKRAFMMSDFKFGNGNIQQLLFSILRLGEESNLYDEIIHALTYIARKRKDVEFLRTLVPKVHGDDNLRILSNFLIFLQTFPLTAEQVKIAETLKACLIRKDILKTDQLGDSQYTITSSHVFEYDVKPDIVYQSVPMETKPVDFQHNWRYDFCIITSGVNTGWVQCFLQHQLSTSMVDSDMIFTGFSGIDYDSCSTLLETTIEGIKKSRKSILVLSKDFLTREWCLLKQIITETLQDRCDFLLMILLEKCDVPSEIDDTHVSYFDFTDEMKIPFEIQHLKLALLAN</sequence>
<organism evidence="2 3">
    <name type="scientific">Mytilus edulis</name>
    <name type="common">Blue mussel</name>
    <dbReference type="NCBI Taxonomy" id="6550"/>
    <lineage>
        <taxon>Eukaryota</taxon>
        <taxon>Metazoa</taxon>
        <taxon>Spiralia</taxon>
        <taxon>Lophotrochozoa</taxon>
        <taxon>Mollusca</taxon>
        <taxon>Bivalvia</taxon>
        <taxon>Autobranchia</taxon>
        <taxon>Pteriomorphia</taxon>
        <taxon>Mytilida</taxon>
        <taxon>Mytiloidea</taxon>
        <taxon>Mytilidae</taxon>
        <taxon>Mytilinae</taxon>
        <taxon>Mytilus</taxon>
    </lineage>
</organism>
<dbReference type="GO" id="GO:0007165">
    <property type="term" value="P:signal transduction"/>
    <property type="evidence" value="ECO:0007669"/>
    <property type="project" value="InterPro"/>
</dbReference>
<feature type="domain" description="TIR" evidence="1">
    <location>
        <begin position="648"/>
        <end position="783"/>
    </location>
</feature>
<accession>A0A8S3PSZ1</accession>
<keyword evidence="3" id="KW-1185">Reference proteome</keyword>
<dbReference type="PANTHER" id="PTHR16253">
    <property type="entry name" value="TETRATRICOPEPTIDE REPEAT PROTEIN 22"/>
    <property type="match status" value="1"/>
</dbReference>
<proteinExistence type="predicted"/>
<dbReference type="InterPro" id="IPR000157">
    <property type="entry name" value="TIR_dom"/>
</dbReference>
<evidence type="ECO:0000259" key="1">
    <source>
        <dbReference type="PROSITE" id="PS50104"/>
    </source>
</evidence>
<evidence type="ECO:0000313" key="3">
    <source>
        <dbReference type="Proteomes" id="UP000683360"/>
    </source>
</evidence>